<dbReference type="Pfam" id="PF01507">
    <property type="entry name" value="PAPS_reduct"/>
    <property type="match status" value="2"/>
</dbReference>
<dbReference type="FunFam" id="3.40.50.620:FF:000187">
    <property type="entry name" value="Probable FAD synthetase"/>
    <property type="match status" value="1"/>
</dbReference>
<keyword evidence="8" id="KW-0274">FAD</keyword>
<dbReference type="PANTHER" id="PTHR23293">
    <property type="entry name" value="FAD SYNTHETASE-RELATED FMN ADENYLYLTRANSFERASE"/>
    <property type="match status" value="1"/>
</dbReference>
<name>L2GJN3_COLFN</name>
<dbReference type="InterPro" id="IPR014729">
    <property type="entry name" value="Rossmann-like_a/b/a_fold"/>
</dbReference>
<dbReference type="InterPro" id="IPR002500">
    <property type="entry name" value="PAPS_reduct_dom"/>
</dbReference>
<feature type="region of interest" description="Disordered" evidence="13">
    <location>
        <begin position="285"/>
        <end position="324"/>
    </location>
</feature>
<keyword evidence="6" id="KW-0548">Nucleotidyltransferase</keyword>
<reference evidence="15" key="1">
    <citation type="submission" date="2012-08" db="EMBL/GenBank/DDBJ databases">
        <title>Genome analysis of Colletotrichum orbiculare and Colletotrichum fructicola.</title>
        <authorList>
            <person name="Gan P.H.P."/>
            <person name="Ikeda K."/>
            <person name="Irieda H."/>
            <person name="Narusaka M."/>
            <person name="O'Connell R.J."/>
            <person name="Narusaka Y."/>
            <person name="Takano Y."/>
            <person name="Kubo Y."/>
            <person name="Shirasu K."/>
        </authorList>
    </citation>
    <scope>NUCLEOTIDE SEQUENCE</scope>
    <source>
        <strain evidence="15">Nara gc5</strain>
    </source>
</reference>
<proteinExistence type="predicted"/>
<evidence type="ECO:0000256" key="3">
    <source>
        <dbReference type="ARBA" id="ARBA00022630"/>
    </source>
</evidence>
<evidence type="ECO:0000256" key="13">
    <source>
        <dbReference type="SAM" id="MobiDB-lite"/>
    </source>
</evidence>
<evidence type="ECO:0000259" key="14">
    <source>
        <dbReference type="Pfam" id="PF01507"/>
    </source>
</evidence>
<feature type="domain" description="Phosphoadenosine phosphosulphate reductase" evidence="14">
    <location>
        <begin position="217"/>
        <end position="292"/>
    </location>
</feature>
<evidence type="ECO:0000256" key="10">
    <source>
        <dbReference type="ARBA" id="ARBA00031145"/>
    </source>
</evidence>
<dbReference type="GO" id="GO:0005524">
    <property type="term" value="F:ATP binding"/>
    <property type="evidence" value="ECO:0007669"/>
    <property type="project" value="UniProtKB-KW"/>
</dbReference>
<evidence type="ECO:0000313" key="15">
    <source>
        <dbReference type="EMBL" id="ELA38258.1"/>
    </source>
</evidence>
<accession>L2GJN3</accession>
<keyword evidence="4" id="KW-0288">FMN</keyword>
<evidence type="ECO:0000256" key="6">
    <source>
        <dbReference type="ARBA" id="ARBA00022695"/>
    </source>
</evidence>
<evidence type="ECO:0000256" key="8">
    <source>
        <dbReference type="ARBA" id="ARBA00022827"/>
    </source>
</evidence>
<evidence type="ECO:0000256" key="9">
    <source>
        <dbReference type="ARBA" id="ARBA00022840"/>
    </source>
</evidence>
<dbReference type="HOGENOM" id="CLU_056971_0_0_1"/>
<dbReference type="STRING" id="1213859.L2GJN3"/>
<feature type="region of interest" description="Disordered" evidence="13">
    <location>
        <begin position="1"/>
        <end position="28"/>
    </location>
</feature>
<keyword evidence="3" id="KW-0285">Flavoprotein</keyword>
<comment type="pathway">
    <text evidence="1">Cofactor biosynthesis; FAD biosynthesis; FAD from FMN: step 1/1.</text>
</comment>
<protein>
    <recommendedName>
        <fullName evidence="2">FAD synthase</fullName>
        <ecNumber evidence="2">2.7.7.2</ecNumber>
    </recommendedName>
    <alternativeName>
        <fullName evidence="10">FAD pyrophosphorylase</fullName>
    </alternativeName>
    <alternativeName>
        <fullName evidence="11">FMN adenylyltransferase</fullName>
    </alternativeName>
</protein>
<evidence type="ECO:0000256" key="7">
    <source>
        <dbReference type="ARBA" id="ARBA00022741"/>
    </source>
</evidence>
<keyword evidence="5" id="KW-0808">Transferase</keyword>
<evidence type="ECO:0000256" key="1">
    <source>
        <dbReference type="ARBA" id="ARBA00004726"/>
    </source>
</evidence>
<keyword evidence="7" id="KW-0547">Nucleotide-binding</keyword>
<dbReference type="EC" id="2.7.7.2" evidence="2"/>
<dbReference type="EMBL" id="KB020251">
    <property type="protein sequence ID" value="ELA38258.1"/>
    <property type="molecule type" value="Genomic_DNA"/>
</dbReference>
<comment type="catalytic activity">
    <reaction evidence="12">
        <text>FMN + ATP + H(+) = FAD + diphosphate</text>
        <dbReference type="Rhea" id="RHEA:17237"/>
        <dbReference type="ChEBI" id="CHEBI:15378"/>
        <dbReference type="ChEBI" id="CHEBI:30616"/>
        <dbReference type="ChEBI" id="CHEBI:33019"/>
        <dbReference type="ChEBI" id="CHEBI:57692"/>
        <dbReference type="ChEBI" id="CHEBI:58210"/>
        <dbReference type="EC" id="2.7.7.2"/>
    </reaction>
</comment>
<organism evidence="15">
    <name type="scientific">Colletotrichum fructicola (strain Nara gc5)</name>
    <name type="common">Anthracnose fungus</name>
    <name type="synonym">Colletotrichum gloeosporioides (strain Nara gc5)</name>
    <dbReference type="NCBI Taxonomy" id="1213859"/>
    <lineage>
        <taxon>Eukaryota</taxon>
        <taxon>Fungi</taxon>
        <taxon>Dikarya</taxon>
        <taxon>Ascomycota</taxon>
        <taxon>Pezizomycotina</taxon>
        <taxon>Sordariomycetes</taxon>
        <taxon>Hypocreomycetidae</taxon>
        <taxon>Glomerellales</taxon>
        <taxon>Glomerellaceae</taxon>
        <taxon>Colletotrichum</taxon>
        <taxon>Colletotrichum gloeosporioides species complex</taxon>
    </lineage>
</organism>
<dbReference type="SUPFAM" id="SSF52402">
    <property type="entry name" value="Adenine nucleotide alpha hydrolases-like"/>
    <property type="match status" value="1"/>
</dbReference>
<evidence type="ECO:0000256" key="5">
    <source>
        <dbReference type="ARBA" id="ARBA00022679"/>
    </source>
</evidence>
<evidence type="ECO:0000256" key="4">
    <source>
        <dbReference type="ARBA" id="ARBA00022643"/>
    </source>
</evidence>
<evidence type="ECO:0000256" key="11">
    <source>
        <dbReference type="ARBA" id="ARBA00031871"/>
    </source>
</evidence>
<evidence type="ECO:0000256" key="2">
    <source>
        <dbReference type="ARBA" id="ARBA00012393"/>
    </source>
</evidence>
<gene>
    <name evidence="15" type="ORF">CGGC5_2655</name>
</gene>
<feature type="domain" description="Phosphoadenosine phosphosulphate reductase" evidence="14">
    <location>
        <begin position="119"/>
        <end position="201"/>
    </location>
</feature>
<dbReference type="PANTHER" id="PTHR23293:SF9">
    <property type="entry name" value="FAD SYNTHASE"/>
    <property type="match status" value="1"/>
</dbReference>
<dbReference type="Gene3D" id="3.40.50.620">
    <property type="entry name" value="HUPs"/>
    <property type="match status" value="1"/>
</dbReference>
<keyword evidence="9" id="KW-0067">ATP-binding</keyword>
<dbReference type="GO" id="GO:0003919">
    <property type="term" value="F:FMN adenylyltransferase activity"/>
    <property type="evidence" value="ECO:0007669"/>
    <property type="project" value="UniProtKB-EC"/>
</dbReference>
<dbReference type="CDD" id="cd23948">
    <property type="entry name" value="FAD_synthase"/>
    <property type="match status" value="1"/>
</dbReference>
<dbReference type="GO" id="GO:0006747">
    <property type="term" value="P:FAD biosynthetic process"/>
    <property type="evidence" value="ECO:0007669"/>
    <property type="project" value="TreeGrafter"/>
</dbReference>
<dbReference type="AlphaFoldDB" id="L2GJN3"/>
<sequence>MPPPPPPQKDTTLDLSPPPDTRNRDAHSSRVLPGITMIHAQGQHAVSAAPAANGYPAKPHLSESPPRSFHDVCVELRDKVDAFLAEDPKTDVLRNVQEQLRVSMGVVNEALATYSLEQISLSYNGGKDCLVLLIMLLACLARRFPSSKTNGSNGSNGAADAKSFPDEFQAVYIVSKHPFAEVDDFVATTSSIYHLNVKRYAMSMKQGLEAYLADRPSVKAIFVGTRRTDPHGEKLTHFDPTDSGWPDFMRVHPVIDWHYAEIWAFIRHLGIPYCPLYDQGYTSLGGTQDTHPNPQLKKEGQNGAGFRPAYELTEDDEERLGRDK</sequence>
<evidence type="ECO:0000256" key="12">
    <source>
        <dbReference type="ARBA" id="ARBA00049494"/>
    </source>
</evidence>